<feature type="transmembrane region" description="Helical" evidence="5">
    <location>
        <begin position="114"/>
        <end position="135"/>
    </location>
</feature>
<dbReference type="PANTHER" id="PTHR43424">
    <property type="entry name" value="LOCUS PUTATIVE PROTEIN 1-RELATED"/>
    <property type="match status" value="1"/>
</dbReference>
<evidence type="ECO:0000256" key="1">
    <source>
        <dbReference type="ARBA" id="ARBA00004141"/>
    </source>
</evidence>
<dbReference type="EMBL" id="NGLE02000001">
    <property type="protein sequence ID" value="MEI5994942.1"/>
    <property type="molecule type" value="Genomic_DNA"/>
</dbReference>
<feature type="transmembrane region" description="Helical" evidence="5">
    <location>
        <begin position="439"/>
        <end position="462"/>
    </location>
</feature>
<dbReference type="RefSeq" id="WP_086329375.1">
    <property type="nucleotide sequence ID" value="NZ_NGLE02000001.1"/>
</dbReference>
<evidence type="ECO:0000313" key="6">
    <source>
        <dbReference type="EMBL" id="MEI5994942.1"/>
    </source>
</evidence>
<feature type="transmembrane region" description="Helical" evidence="5">
    <location>
        <begin position="40"/>
        <end position="59"/>
    </location>
</feature>
<feature type="transmembrane region" description="Helical" evidence="5">
    <location>
        <begin position="12"/>
        <end position="34"/>
    </location>
</feature>
<feature type="transmembrane region" description="Helical" evidence="5">
    <location>
        <begin position="413"/>
        <end position="433"/>
    </location>
</feature>
<dbReference type="InterPro" id="IPR052556">
    <property type="entry name" value="PolySynth_Transporter"/>
</dbReference>
<keyword evidence="8" id="KW-1185">Reference proteome</keyword>
<evidence type="ECO:0000256" key="3">
    <source>
        <dbReference type="ARBA" id="ARBA00022989"/>
    </source>
</evidence>
<dbReference type="EMBL" id="NGLE01000001">
    <property type="protein sequence ID" value="OTO09751.1"/>
    <property type="molecule type" value="Genomic_DNA"/>
</dbReference>
<reference evidence="7" key="1">
    <citation type="submission" date="2017-05" db="EMBL/GenBank/DDBJ databases">
        <title>The Genome Sequence of Enterococcus sp. 4G2_DIV0659.</title>
        <authorList>
            <consortium name="The Broad Institute Genomics Platform"/>
            <consortium name="The Broad Institute Genomic Center for Infectious Diseases"/>
            <person name="Earl A."/>
            <person name="Manson A."/>
            <person name="Schwartman J."/>
            <person name="Gilmore M."/>
            <person name="Abouelleil A."/>
            <person name="Cao P."/>
            <person name="Chapman S."/>
            <person name="Cusick C."/>
            <person name="Shea T."/>
            <person name="Young S."/>
            <person name="Neafsey D."/>
            <person name="Nusbaum C."/>
            <person name="Birren B."/>
        </authorList>
    </citation>
    <scope>NUCLEOTIDE SEQUENCE [LARGE SCALE GENOMIC DNA]</scope>
    <source>
        <strain evidence="7">4G2_DIV0659</strain>
    </source>
</reference>
<dbReference type="OrthoDB" id="9815702at2"/>
<feature type="transmembrane region" description="Helical" evidence="5">
    <location>
        <begin position="166"/>
        <end position="188"/>
    </location>
</feature>
<dbReference type="STRING" id="1834181.A5880_000432"/>
<evidence type="ECO:0000313" key="8">
    <source>
        <dbReference type="Proteomes" id="UP000195139"/>
    </source>
</evidence>
<dbReference type="Proteomes" id="UP000195139">
    <property type="component" value="Unassembled WGS sequence"/>
</dbReference>
<evidence type="ECO:0000256" key="2">
    <source>
        <dbReference type="ARBA" id="ARBA00022692"/>
    </source>
</evidence>
<feature type="transmembrane region" description="Helical" evidence="5">
    <location>
        <begin position="142"/>
        <end position="160"/>
    </location>
</feature>
<dbReference type="CDD" id="cd13128">
    <property type="entry name" value="MATE_Wzx_like"/>
    <property type="match status" value="1"/>
</dbReference>
<reference evidence="6 8" key="2">
    <citation type="submission" date="2018-07" db="EMBL/GenBank/DDBJ databases">
        <title>The Genome Sequence of Enterococcus sp. DIV0659b.</title>
        <authorList>
            <consortium name="The Broad Institute Genomics Platform"/>
            <consortium name="The Broad Institute Genomic Center for Infectious Diseases"/>
            <person name="Earl A."/>
            <person name="Manson A."/>
            <person name="Schwartman J."/>
            <person name="Gilmore M."/>
            <person name="Abouelleil A."/>
            <person name="Cao P."/>
            <person name="Chapman S."/>
            <person name="Cusick C."/>
            <person name="Shea T."/>
            <person name="Young S."/>
            <person name="Neafsey D."/>
            <person name="Nusbaum C."/>
            <person name="Birren B."/>
        </authorList>
    </citation>
    <scope>NUCLEOTIDE SEQUENCE [LARGE SCALE GENOMIC DNA]</scope>
    <source>
        <strain evidence="6 8">4G2_DIV0659</strain>
    </source>
</reference>
<keyword evidence="3 5" id="KW-1133">Transmembrane helix</keyword>
<comment type="subcellular location">
    <subcellularLocation>
        <location evidence="1">Membrane</location>
        <topology evidence="1">Multi-pass membrane protein</topology>
    </subcellularLocation>
</comment>
<evidence type="ECO:0000256" key="4">
    <source>
        <dbReference type="ARBA" id="ARBA00023136"/>
    </source>
</evidence>
<dbReference type="InterPro" id="IPR002797">
    <property type="entry name" value="Polysacc_synth"/>
</dbReference>
<keyword evidence="4 5" id="KW-0472">Membrane</keyword>
<evidence type="ECO:0000313" key="7">
    <source>
        <dbReference type="EMBL" id="OTO09751.1"/>
    </source>
</evidence>
<name>A0A242CHR2_9ENTE</name>
<feature type="transmembrane region" description="Helical" evidence="5">
    <location>
        <begin position="379"/>
        <end position="401"/>
    </location>
</feature>
<gene>
    <name evidence="7" type="ORF">A5880_000432</name>
    <name evidence="6" type="ORF">A5880_002530</name>
</gene>
<sequence>MRSLIKNFFSNATYQIFTIVFPLLTMPYIARVLGAEQMGIFNYTYAIAIYFALVVKLGADHYGNRSIAKVGKDIKDRSEIFWEIFGVQFFNGIICIIAYLIFVTAFVTENQTVAYLQVFLIISFALDINWFFYGIEQFNIVILRNTLVKIFTVACVFLFVKSINDVWIYTIIMNVGSIVGFLITWIQLRKFVEFRAVSIKKILPHIKPSLVLFIPIVSASIFTSFTTVLLGQMTNMSNVGFYDAGSKILAMPKGVIAALGTVMLPKMSAAYANPETKKEAGKYLNVSIIFASFLAIVFTFGLISISKDFIPLFYGNDFSASINVLNILAIYIPFYALGNVIRTQFLIPQAKDRPFVISVLLGAVASIIVNLILIKPFGVLGAAIGTVSSEVVLAVYQILAARKDIKFKKFIEPLVYFTFSGIVMLSVLMFIPFSINSVMIRIVVKIVIGAVIYCSMTGIYFMKSHNETIELIRSFIFKKRKNI</sequence>
<dbReference type="GO" id="GO:0016020">
    <property type="term" value="C:membrane"/>
    <property type="evidence" value="ECO:0007669"/>
    <property type="project" value="UniProtKB-SubCell"/>
</dbReference>
<dbReference type="Pfam" id="PF01943">
    <property type="entry name" value="Polysacc_synt"/>
    <property type="match status" value="1"/>
</dbReference>
<feature type="transmembrane region" description="Helical" evidence="5">
    <location>
        <begin position="283"/>
        <end position="306"/>
    </location>
</feature>
<dbReference type="PANTHER" id="PTHR43424:SF1">
    <property type="entry name" value="LOCUS PUTATIVE PROTEIN 1-RELATED"/>
    <property type="match status" value="1"/>
</dbReference>
<keyword evidence="2 5" id="KW-0812">Transmembrane</keyword>
<comment type="caution">
    <text evidence="7">The sequence shown here is derived from an EMBL/GenBank/DDBJ whole genome shotgun (WGS) entry which is preliminary data.</text>
</comment>
<protein>
    <submittedName>
        <fullName evidence="7">Membrane protein</fullName>
    </submittedName>
</protein>
<organism evidence="7">
    <name type="scientific">Candidatus Enterococcus mansonii</name>
    <dbReference type="NCBI Taxonomy" id="1834181"/>
    <lineage>
        <taxon>Bacteria</taxon>
        <taxon>Bacillati</taxon>
        <taxon>Bacillota</taxon>
        <taxon>Bacilli</taxon>
        <taxon>Lactobacillales</taxon>
        <taxon>Enterococcaceae</taxon>
        <taxon>Enterococcus</taxon>
    </lineage>
</organism>
<feature type="transmembrane region" description="Helical" evidence="5">
    <location>
        <begin position="80"/>
        <end position="102"/>
    </location>
</feature>
<dbReference type="AlphaFoldDB" id="A0A242CHR2"/>
<proteinExistence type="predicted"/>
<feature type="transmembrane region" description="Helical" evidence="5">
    <location>
        <begin position="353"/>
        <end position="373"/>
    </location>
</feature>
<feature type="transmembrane region" description="Helical" evidence="5">
    <location>
        <begin position="209"/>
        <end position="230"/>
    </location>
</feature>
<feature type="transmembrane region" description="Helical" evidence="5">
    <location>
        <begin position="250"/>
        <end position="271"/>
    </location>
</feature>
<feature type="transmembrane region" description="Helical" evidence="5">
    <location>
        <begin position="318"/>
        <end position="341"/>
    </location>
</feature>
<accession>A0A242CHR2</accession>
<evidence type="ECO:0000256" key="5">
    <source>
        <dbReference type="SAM" id="Phobius"/>
    </source>
</evidence>